<accession>A0ABW0EC68</accession>
<protein>
    <submittedName>
        <fullName evidence="3">T9SS type A sorting domain-containing protein</fullName>
    </submittedName>
</protein>
<feature type="domain" description="Secretion system C-terminal sorting" evidence="2">
    <location>
        <begin position="144"/>
        <end position="206"/>
    </location>
</feature>
<proteinExistence type="predicted"/>
<dbReference type="NCBIfam" id="TIGR04183">
    <property type="entry name" value="Por_Secre_tail"/>
    <property type="match status" value="1"/>
</dbReference>
<evidence type="ECO:0000259" key="2">
    <source>
        <dbReference type="Pfam" id="PF18962"/>
    </source>
</evidence>
<feature type="chain" id="PRO_5047068070" evidence="1">
    <location>
        <begin position="22"/>
        <end position="213"/>
    </location>
</feature>
<gene>
    <name evidence="3" type="ORF">ACFPIB_07810</name>
</gene>
<keyword evidence="1" id="KW-0732">Signal</keyword>
<sequence>MKKALLFLLLFGLLSPVTSFAMQIDTVFVRQSKLGGNNMEVITHIIAHYQPAYRINYTSTFINDTLFINACYYEGPASTMGHVRDTLQVGVIPSGNYTLHYRAVLSSDRNQCIQAYADIMTTTFLVNELLGVKTNVEDAEPLFYPNPVTDMLHLSGNPGQLNLYDLRGQLIKRYDFSTQNPAPVSVSELPPAIYVAEQLSRTGKIFRRRLVKN</sequence>
<evidence type="ECO:0000256" key="1">
    <source>
        <dbReference type="SAM" id="SignalP"/>
    </source>
</evidence>
<comment type="caution">
    <text evidence="3">The sequence shown here is derived from an EMBL/GenBank/DDBJ whole genome shotgun (WGS) entry which is preliminary data.</text>
</comment>
<dbReference type="Proteomes" id="UP001596161">
    <property type="component" value="Unassembled WGS sequence"/>
</dbReference>
<reference evidence="4" key="1">
    <citation type="journal article" date="2019" name="Int. J. Syst. Evol. Microbiol.">
        <title>The Global Catalogue of Microorganisms (GCM) 10K type strain sequencing project: providing services to taxonomists for standard genome sequencing and annotation.</title>
        <authorList>
            <consortium name="The Broad Institute Genomics Platform"/>
            <consortium name="The Broad Institute Genome Sequencing Center for Infectious Disease"/>
            <person name="Wu L."/>
            <person name="Ma J."/>
        </authorList>
    </citation>
    <scope>NUCLEOTIDE SEQUENCE [LARGE SCALE GENOMIC DNA]</scope>
    <source>
        <strain evidence="4">KACC 12602</strain>
    </source>
</reference>
<dbReference type="RefSeq" id="WP_378016879.1">
    <property type="nucleotide sequence ID" value="NZ_JBHSKT010000004.1"/>
</dbReference>
<feature type="signal peptide" evidence="1">
    <location>
        <begin position="1"/>
        <end position="21"/>
    </location>
</feature>
<dbReference type="InterPro" id="IPR026444">
    <property type="entry name" value="Secre_tail"/>
</dbReference>
<dbReference type="EMBL" id="JBHSKT010000004">
    <property type="protein sequence ID" value="MFC5270509.1"/>
    <property type="molecule type" value="Genomic_DNA"/>
</dbReference>
<name>A0ABW0EC68_9BACT</name>
<evidence type="ECO:0000313" key="3">
    <source>
        <dbReference type="EMBL" id="MFC5270509.1"/>
    </source>
</evidence>
<keyword evidence="4" id="KW-1185">Reference proteome</keyword>
<organism evidence="3 4">
    <name type="scientific">Adhaeribacter terreus</name>
    <dbReference type="NCBI Taxonomy" id="529703"/>
    <lineage>
        <taxon>Bacteria</taxon>
        <taxon>Pseudomonadati</taxon>
        <taxon>Bacteroidota</taxon>
        <taxon>Cytophagia</taxon>
        <taxon>Cytophagales</taxon>
        <taxon>Hymenobacteraceae</taxon>
        <taxon>Adhaeribacter</taxon>
    </lineage>
</organism>
<dbReference type="Pfam" id="PF18962">
    <property type="entry name" value="Por_Secre_tail"/>
    <property type="match status" value="1"/>
</dbReference>
<evidence type="ECO:0000313" key="4">
    <source>
        <dbReference type="Proteomes" id="UP001596161"/>
    </source>
</evidence>